<proteinExistence type="predicted"/>
<evidence type="ECO:0000313" key="3">
    <source>
        <dbReference type="Proteomes" id="UP000028715"/>
    </source>
</evidence>
<sequence length="143" mass="16995">MNKLRDFIRKRSVLVSFFMVFIGFMYLKINNLNNYFFYEGKVVGLHKITSSHQTAGRRGSLNISREIPTIEYYTKNDTVNCDQGELKLITNFNINEKITVLVEKQDDSHTKIFSLFYYWIEYNELILVLLSFLFIFGFIKNFV</sequence>
<gene>
    <name evidence="2" type="ORF">IW19_10590</name>
</gene>
<keyword evidence="3" id="KW-1185">Reference proteome</keyword>
<protein>
    <recommendedName>
        <fullName evidence="4">DUF3592 domain-containing protein</fullName>
    </recommendedName>
</protein>
<keyword evidence="1" id="KW-0472">Membrane</keyword>
<comment type="caution">
    <text evidence="2">The sequence shown here is derived from an EMBL/GenBank/DDBJ whole genome shotgun (WGS) entry which is preliminary data.</text>
</comment>
<accession>A0A085ZNC6</accession>
<dbReference type="AlphaFoldDB" id="A0A085ZNC6"/>
<feature type="transmembrane region" description="Helical" evidence="1">
    <location>
        <begin position="116"/>
        <end position="139"/>
    </location>
</feature>
<organism evidence="2 3">
    <name type="scientific">Flavobacterium reichenbachii</name>
    <dbReference type="NCBI Taxonomy" id="362418"/>
    <lineage>
        <taxon>Bacteria</taxon>
        <taxon>Pseudomonadati</taxon>
        <taxon>Bacteroidota</taxon>
        <taxon>Flavobacteriia</taxon>
        <taxon>Flavobacteriales</taxon>
        <taxon>Flavobacteriaceae</taxon>
        <taxon>Flavobacterium</taxon>
    </lineage>
</organism>
<reference evidence="2 3" key="1">
    <citation type="submission" date="2014-07" db="EMBL/GenBank/DDBJ databases">
        <title>Genome of Flavobacterium reichenbachii LMG 25512.</title>
        <authorList>
            <person name="Stropko S.J."/>
            <person name="Pipes S.E."/>
            <person name="Newman J.D."/>
        </authorList>
    </citation>
    <scope>NUCLEOTIDE SEQUENCE [LARGE SCALE GENOMIC DNA]</scope>
    <source>
        <strain evidence="2 3">LMG 25512</strain>
    </source>
</reference>
<evidence type="ECO:0008006" key="4">
    <source>
        <dbReference type="Google" id="ProtNLM"/>
    </source>
</evidence>
<dbReference type="STRING" id="362418.IW19_10590"/>
<dbReference type="Proteomes" id="UP000028715">
    <property type="component" value="Unassembled WGS sequence"/>
</dbReference>
<keyword evidence="1" id="KW-0812">Transmembrane</keyword>
<keyword evidence="1" id="KW-1133">Transmembrane helix</keyword>
<feature type="transmembrane region" description="Helical" evidence="1">
    <location>
        <begin position="12"/>
        <end position="29"/>
    </location>
</feature>
<name>A0A085ZNC6_9FLAO</name>
<dbReference type="EMBL" id="JPRL01000001">
    <property type="protein sequence ID" value="KFF05940.1"/>
    <property type="molecule type" value="Genomic_DNA"/>
</dbReference>
<evidence type="ECO:0000313" key="2">
    <source>
        <dbReference type="EMBL" id="KFF05940.1"/>
    </source>
</evidence>
<evidence type="ECO:0000256" key="1">
    <source>
        <dbReference type="SAM" id="Phobius"/>
    </source>
</evidence>